<dbReference type="EMBL" id="DTDV01000013">
    <property type="protein sequence ID" value="HGK23709.1"/>
    <property type="molecule type" value="Genomic_DNA"/>
</dbReference>
<dbReference type="InterPro" id="IPR036388">
    <property type="entry name" value="WH-like_DNA-bd_sf"/>
</dbReference>
<evidence type="ECO:0000313" key="2">
    <source>
        <dbReference type="EMBL" id="HGK23709.1"/>
    </source>
</evidence>
<dbReference type="SUPFAM" id="SSF88659">
    <property type="entry name" value="Sigma3 and sigma4 domains of RNA polymerase sigma factors"/>
    <property type="match status" value="1"/>
</dbReference>
<dbReference type="CDD" id="cd06171">
    <property type="entry name" value="Sigma70_r4"/>
    <property type="match status" value="1"/>
</dbReference>
<protein>
    <submittedName>
        <fullName evidence="2">Sigma-70 family RNA polymerase sigma factor</fullName>
    </submittedName>
</protein>
<dbReference type="AlphaFoldDB" id="A0A7C2GWY7"/>
<dbReference type="PANTHER" id="PTHR30603:SF47">
    <property type="entry name" value="RNA POLYMERASE SIGMA FACTOR SIGD, CHLOROPLASTIC"/>
    <property type="match status" value="1"/>
</dbReference>
<dbReference type="Pfam" id="PF04545">
    <property type="entry name" value="Sigma70_r4"/>
    <property type="match status" value="1"/>
</dbReference>
<dbReference type="PRINTS" id="PR00046">
    <property type="entry name" value="SIGMA70FCT"/>
</dbReference>
<organism evidence="2">
    <name type="scientific">Dictyoglomus thermophilum</name>
    <dbReference type="NCBI Taxonomy" id="14"/>
    <lineage>
        <taxon>Bacteria</taxon>
        <taxon>Pseudomonadati</taxon>
        <taxon>Dictyoglomota</taxon>
        <taxon>Dictyoglomia</taxon>
        <taxon>Dictyoglomales</taxon>
        <taxon>Dictyoglomaceae</taxon>
        <taxon>Dictyoglomus</taxon>
    </lineage>
</organism>
<name>A0A7C2GWY7_DICTH</name>
<dbReference type="PANTHER" id="PTHR30603">
    <property type="entry name" value="RNA POLYMERASE SIGMA FACTOR RPO"/>
    <property type="match status" value="1"/>
</dbReference>
<dbReference type="Gene3D" id="1.10.10.10">
    <property type="entry name" value="Winged helix-like DNA-binding domain superfamily/Winged helix DNA-binding domain"/>
    <property type="match status" value="1"/>
</dbReference>
<gene>
    <name evidence="2" type="ORF">ENU78_04560</name>
</gene>
<dbReference type="NCBIfam" id="TIGR02937">
    <property type="entry name" value="sigma70-ECF"/>
    <property type="match status" value="1"/>
</dbReference>
<dbReference type="InterPro" id="IPR000943">
    <property type="entry name" value="RNA_pol_sigma70"/>
</dbReference>
<dbReference type="InterPro" id="IPR014284">
    <property type="entry name" value="RNA_pol_sigma-70_dom"/>
</dbReference>
<accession>A0A7C2GWY7</accession>
<dbReference type="GO" id="GO:0006352">
    <property type="term" value="P:DNA-templated transcription initiation"/>
    <property type="evidence" value="ECO:0007669"/>
    <property type="project" value="InterPro"/>
</dbReference>
<feature type="domain" description="RNA polymerase sigma-70" evidence="1">
    <location>
        <begin position="102"/>
        <end position="128"/>
    </location>
</feature>
<sequence>MRKGEKKDYRVRIKKFKFSRRYTPLEELHIEESEEVSDHYEYFEEENIYAIQDLIEDPRSIEETIEQIDIRREIERALDALSEREREILKWRYGFKDGKPRTLEEVGKLFNITRERVRQIEERALRKLRHILQQRDVW</sequence>
<dbReference type="InterPro" id="IPR050239">
    <property type="entry name" value="Sigma-70_RNA_pol_init_factors"/>
</dbReference>
<dbReference type="InterPro" id="IPR013324">
    <property type="entry name" value="RNA_pol_sigma_r3/r4-like"/>
</dbReference>
<reference evidence="2" key="1">
    <citation type="journal article" date="2020" name="mSystems">
        <title>Genome- and Community-Level Interaction Insights into Carbon Utilization and Element Cycling Functions of Hydrothermarchaeota in Hydrothermal Sediment.</title>
        <authorList>
            <person name="Zhou Z."/>
            <person name="Liu Y."/>
            <person name="Xu W."/>
            <person name="Pan J."/>
            <person name="Luo Z.H."/>
            <person name="Li M."/>
        </authorList>
    </citation>
    <scope>NUCLEOTIDE SEQUENCE [LARGE SCALE GENOMIC DNA]</scope>
    <source>
        <strain evidence="2">SpSt-70</strain>
    </source>
</reference>
<dbReference type="PROSITE" id="PS00716">
    <property type="entry name" value="SIGMA70_2"/>
    <property type="match status" value="1"/>
</dbReference>
<evidence type="ECO:0000259" key="1">
    <source>
        <dbReference type="PROSITE" id="PS00716"/>
    </source>
</evidence>
<proteinExistence type="predicted"/>
<comment type="caution">
    <text evidence="2">The sequence shown here is derived from an EMBL/GenBank/DDBJ whole genome shotgun (WGS) entry which is preliminary data.</text>
</comment>
<dbReference type="GO" id="GO:0003700">
    <property type="term" value="F:DNA-binding transcription factor activity"/>
    <property type="evidence" value="ECO:0007669"/>
    <property type="project" value="InterPro"/>
</dbReference>
<dbReference type="InterPro" id="IPR007630">
    <property type="entry name" value="RNA_pol_sigma70_r4"/>
</dbReference>